<proteinExistence type="predicted"/>
<evidence type="ECO:0000313" key="1">
    <source>
        <dbReference type="EMBL" id="GAF77983.1"/>
    </source>
</evidence>
<name>X0SAD1_9ZZZZ</name>
<evidence type="ECO:0008006" key="2">
    <source>
        <dbReference type="Google" id="ProtNLM"/>
    </source>
</evidence>
<comment type="caution">
    <text evidence="1">The sequence shown here is derived from an EMBL/GenBank/DDBJ whole genome shotgun (WGS) entry which is preliminary data.</text>
</comment>
<dbReference type="AlphaFoldDB" id="X0SAD1"/>
<reference evidence="1" key="1">
    <citation type="journal article" date="2014" name="Front. Microbiol.">
        <title>High frequency of phylogenetically diverse reductive dehalogenase-homologous genes in deep subseafloor sedimentary metagenomes.</title>
        <authorList>
            <person name="Kawai M."/>
            <person name="Futagami T."/>
            <person name="Toyoda A."/>
            <person name="Takaki Y."/>
            <person name="Nishi S."/>
            <person name="Hori S."/>
            <person name="Arai W."/>
            <person name="Tsubouchi T."/>
            <person name="Morono Y."/>
            <person name="Uchiyama I."/>
            <person name="Ito T."/>
            <person name="Fujiyama A."/>
            <person name="Inagaki F."/>
            <person name="Takami H."/>
        </authorList>
    </citation>
    <scope>NUCLEOTIDE SEQUENCE</scope>
    <source>
        <strain evidence="1">Expedition CK06-06</strain>
    </source>
</reference>
<dbReference type="EMBL" id="BARS01008382">
    <property type="protein sequence ID" value="GAF77983.1"/>
    <property type="molecule type" value="Genomic_DNA"/>
</dbReference>
<organism evidence="1">
    <name type="scientific">marine sediment metagenome</name>
    <dbReference type="NCBI Taxonomy" id="412755"/>
    <lineage>
        <taxon>unclassified sequences</taxon>
        <taxon>metagenomes</taxon>
        <taxon>ecological metagenomes</taxon>
    </lineage>
</organism>
<accession>X0SAD1</accession>
<protein>
    <recommendedName>
        <fullName evidence="2">Dihydrodipicolinate synthase family protein</fullName>
    </recommendedName>
</protein>
<feature type="non-terminal residue" evidence="1">
    <location>
        <position position="1"/>
    </location>
</feature>
<sequence length="72" mass="8194">GDEAEARRIFNRLLPLINLAGLLGMRPLLEVLVTRGVLRTTLMRTPGRPELDQDDRRELDAILEDVSPLFRV</sequence>
<dbReference type="InterPro" id="IPR013785">
    <property type="entry name" value="Aldolase_TIM"/>
</dbReference>
<dbReference type="Gene3D" id="3.20.20.70">
    <property type="entry name" value="Aldolase class I"/>
    <property type="match status" value="1"/>
</dbReference>
<gene>
    <name evidence="1" type="ORF">S01H1_15991</name>
</gene>